<evidence type="ECO:0000313" key="1">
    <source>
        <dbReference type="EMBL" id="EQA37324.1"/>
    </source>
</evidence>
<proteinExistence type="predicted"/>
<sequence length="51" mass="5567">MRKLGFKTAFLFSHGISSSVSGFKSGDSLQTILESGMKRNDCKLCIIHFAA</sequence>
<dbReference type="Proteomes" id="UP000018719">
    <property type="component" value="Unassembled WGS sequence"/>
</dbReference>
<name>V6HWI9_9LEPT</name>
<dbReference type="AlphaFoldDB" id="V6HWI9"/>
<comment type="caution">
    <text evidence="1">The sequence shown here is derived from an EMBL/GenBank/DDBJ whole genome shotgun (WGS) entry which is preliminary data.</text>
</comment>
<organism evidence="1 2">
    <name type="scientific">Leptospira inadai serovar Lyme str. 10</name>
    <dbReference type="NCBI Taxonomy" id="1049790"/>
    <lineage>
        <taxon>Bacteria</taxon>
        <taxon>Pseudomonadati</taxon>
        <taxon>Spirochaetota</taxon>
        <taxon>Spirochaetia</taxon>
        <taxon>Leptospirales</taxon>
        <taxon>Leptospiraceae</taxon>
        <taxon>Leptospira</taxon>
    </lineage>
</organism>
<evidence type="ECO:0000313" key="2">
    <source>
        <dbReference type="Proteomes" id="UP000018719"/>
    </source>
</evidence>
<gene>
    <name evidence="1" type="ORF">LEP1GSC047_3521</name>
</gene>
<dbReference type="EMBL" id="AHMM02000015">
    <property type="protein sequence ID" value="EQA37324.1"/>
    <property type="molecule type" value="Genomic_DNA"/>
</dbReference>
<protein>
    <submittedName>
        <fullName evidence="1">Uncharacterized protein</fullName>
    </submittedName>
</protein>
<reference evidence="1 2" key="1">
    <citation type="submission" date="2013-05" db="EMBL/GenBank/DDBJ databases">
        <authorList>
            <person name="Harkins D.M."/>
            <person name="Durkin A.S."/>
            <person name="Brinkac L.M."/>
            <person name="Haft D.H."/>
            <person name="Selengut J.D."/>
            <person name="Sanka R."/>
            <person name="DePew J."/>
            <person name="Purushe J."/>
            <person name="Hartskeerl R.A."/>
            <person name="Ahmed A."/>
            <person name="van der Linden H."/>
            <person name="Goris M.G.A."/>
            <person name="Vinetz J.M."/>
            <person name="Sutton G.G."/>
            <person name="Nierman W.C."/>
            <person name="Fouts D.E."/>
        </authorList>
    </citation>
    <scope>NUCLEOTIDE SEQUENCE [LARGE SCALE GENOMIC DNA]</scope>
    <source>
        <strain evidence="1 2">10</strain>
    </source>
</reference>
<accession>V6HWI9</accession>